<organism evidence="1 2">
    <name type="scientific">Iphiclides podalirius</name>
    <name type="common">scarce swallowtail</name>
    <dbReference type="NCBI Taxonomy" id="110791"/>
    <lineage>
        <taxon>Eukaryota</taxon>
        <taxon>Metazoa</taxon>
        <taxon>Ecdysozoa</taxon>
        <taxon>Arthropoda</taxon>
        <taxon>Hexapoda</taxon>
        <taxon>Insecta</taxon>
        <taxon>Pterygota</taxon>
        <taxon>Neoptera</taxon>
        <taxon>Endopterygota</taxon>
        <taxon>Lepidoptera</taxon>
        <taxon>Glossata</taxon>
        <taxon>Ditrysia</taxon>
        <taxon>Papilionoidea</taxon>
        <taxon>Papilionidae</taxon>
        <taxon>Papilioninae</taxon>
        <taxon>Iphiclides</taxon>
    </lineage>
</organism>
<keyword evidence="2" id="KW-1185">Reference proteome</keyword>
<dbReference type="Proteomes" id="UP000837857">
    <property type="component" value="Chromosome 13"/>
</dbReference>
<name>A0ABN8HUA4_9NEOP</name>
<reference evidence="1" key="1">
    <citation type="submission" date="2022-03" db="EMBL/GenBank/DDBJ databases">
        <authorList>
            <person name="Martin H S."/>
        </authorList>
    </citation>
    <scope>NUCLEOTIDE SEQUENCE</scope>
</reference>
<sequence length="78" mass="8799">MRHSLPIPFSRSARQSLLRTRRRHHAADAFATKTTLSAMIADLPPLRTMENQPNSEQQGIKLALAYRTGRILAADMRS</sequence>
<feature type="non-terminal residue" evidence="1">
    <location>
        <position position="78"/>
    </location>
</feature>
<gene>
    <name evidence="1" type="ORF">IPOD504_LOCUS3155</name>
</gene>
<dbReference type="EMBL" id="OW152825">
    <property type="protein sequence ID" value="CAH2041421.1"/>
    <property type="molecule type" value="Genomic_DNA"/>
</dbReference>
<protein>
    <submittedName>
        <fullName evidence="1">Uncharacterized protein</fullName>
    </submittedName>
</protein>
<evidence type="ECO:0000313" key="2">
    <source>
        <dbReference type="Proteomes" id="UP000837857"/>
    </source>
</evidence>
<evidence type="ECO:0000313" key="1">
    <source>
        <dbReference type="EMBL" id="CAH2041421.1"/>
    </source>
</evidence>
<proteinExistence type="predicted"/>
<accession>A0ABN8HUA4</accession>